<sequence>MFVSEGIEGGKGWEGVDAVAREALGRLGGEGGTPGVVVRYLDKEKGGEGYGGEAGELVVPAVSLWDAEGSGLVSVSVYQGVFEGA</sequence>
<comment type="caution">
    <text evidence="1">The sequence shown here is derived from an EMBL/GenBank/DDBJ whole genome shotgun (WGS) entry which is preliminary data.</text>
</comment>
<dbReference type="Proteomes" id="UP001172155">
    <property type="component" value="Unassembled WGS sequence"/>
</dbReference>
<organism evidence="1 2">
    <name type="scientific">Schizothecium vesticola</name>
    <dbReference type="NCBI Taxonomy" id="314040"/>
    <lineage>
        <taxon>Eukaryota</taxon>
        <taxon>Fungi</taxon>
        <taxon>Dikarya</taxon>
        <taxon>Ascomycota</taxon>
        <taxon>Pezizomycotina</taxon>
        <taxon>Sordariomycetes</taxon>
        <taxon>Sordariomycetidae</taxon>
        <taxon>Sordariales</taxon>
        <taxon>Schizotheciaceae</taxon>
        <taxon>Schizothecium</taxon>
    </lineage>
</organism>
<proteinExistence type="predicted"/>
<keyword evidence="2" id="KW-1185">Reference proteome</keyword>
<gene>
    <name evidence="1" type="ORF">B0T18DRAFT_402823</name>
</gene>
<name>A0AA40F5L1_9PEZI</name>
<evidence type="ECO:0000313" key="1">
    <source>
        <dbReference type="EMBL" id="KAK0751580.1"/>
    </source>
</evidence>
<evidence type="ECO:0000313" key="2">
    <source>
        <dbReference type="Proteomes" id="UP001172155"/>
    </source>
</evidence>
<accession>A0AA40F5L1</accession>
<protein>
    <submittedName>
        <fullName evidence="1">Uncharacterized protein</fullName>
    </submittedName>
</protein>
<dbReference type="AlphaFoldDB" id="A0AA40F5L1"/>
<dbReference type="EMBL" id="JAUKUD010000002">
    <property type="protein sequence ID" value="KAK0751580.1"/>
    <property type="molecule type" value="Genomic_DNA"/>
</dbReference>
<reference evidence="1" key="1">
    <citation type="submission" date="2023-06" db="EMBL/GenBank/DDBJ databases">
        <title>Genome-scale phylogeny and comparative genomics of the fungal order Sordariales.</title>
        <authorList>
            <consortium name="Lawrence Berkeley National Laboratory"/>
            <person name="Hensen N."/>
            <person name="Bonometti L."/>
            <person name="Westerberg I."/>
            <person name="Brannstrom I.O."/>
            <person name="Guillou S."/>
            <person name="Cros-Aarteil S."/>
            <person name="Calhoun S."/>
            <person name="Haridas S."/>
            <person name="Kuo A."/>
            <person name="Mondo S."/>
            <person name="Pangilinan J."/>
            <person name="Riley R."/>
            <person name="LaButti K."/>
            <person name="Andreopoulos B."/>
            <person name="Lipzen A."/>
            <person name="Chen C."/>
            <person name="Yanf M."/>
            <person name="Daum C."/>
            <person name="Ng V."/>
            <person name="Clum A."/>
            <person name="Steindorff A."/>
            <person name="Ohm R."/>
            <person name="Martin F."/>
            <person name="Silar P."/>
            <person name="Natvig D."/>
            <person name="Lalanne C."/>
            <person name="Gautier V."/>
            <person name="Ament-velasquez S.L."/>
            <person name="Kruys A."/>
            <person name="Hutchinson M.I."/>
            <person name="Powell A.J."/>
            <person name="Barry K."/>
            <person name="Miller A.N."/>
            <person name="Grigoriev I.V."/>
            <person name="Debuchy R."/>
            <person name="Gladieux P."/>
            <person name="Thoren M.H."/>
            <person name="Johannesson H."/>
        </authorList>
    </citation>
    <scope>NUCLEOTIDE SEQUENCE</scope>
    <source>
        <strain evidence="1">SMH3187-1</strain>
    </source>
</reference>